<dbReference type="EC" id="2.7.13.3" evidence="3"/>
<evidence type="ECO:0000256" key="3">
    <source>
        <dbReference type="ARBA" id="ARBA00012438"/>
    </source>
</evidence>
<evidence type="ECO:0000259" key="13">
    <source>
        <dbReference type="PROSITE" id="PS50885"/>
    </source>
</evidence>
<dbReference type="InterPro" id="IPR036890">
    <property type="entry name" value="HATPase_C_sf"/>
</dbReference>
<keyword evidence="6 11" id="KW-0812">Transmembrane</keyword>
<dbReference type="InterPro" id="IPR003661">
    <property type="entry name" value="HisK_dim/P_dom"/>
</dbReference>
<dbReference type="PANTHER" id="PTHR45436">
    <property type="entry name" value="SENSOR HISTIDINE KINASE YKOH"/>
    <property type="match status" value="1"/>
</dbReference>
<evidence type="ECO:0000256" key="5">
    <source>
        <dbReference type="ARBA" id="ARBA00022679"/>
    </source>
</evidence>
<accession>A0ABT4VTJ1</accession>
<dbReference type="CDD" id="cd00082">
    <property type="entry name" value="HisKA"/>
    <property type="match status" value="1"/>
</dbReference>
<dbReference type="SUPFAM" id="SSF47384">
    <property type="entry name" value="Homodimeric domain of signal transducing histidine kinase"/>
    <property type="match status" value="1"/>
</dbReference>
<evidence type="ECO:0000256" key="2">
    <source>
        <dbReference type="ARBA" id="ARBA00004370"/>
    </source>
</evidence>
<comment type="catalytic activity">
    <reaction evidence="1">
        <text>ATP + protein L-histidine = ADP + protein N-phospho-L-histidine.</text>
        <dbReference type="EC" id="2.7.13.3"/>
    </reaction>
</comment>
<evidence type="ECO:0000256" key="4">
    <source>
        <dbReference type="ARBA" id="ARBA00022553"/>
    </source>
</evidence>
<dbReference type="InterPro" id="IPR036097">
    <property type="entry name" value="HisK_dim/P_sf"/>
</dbReference>
<evidence type="ECO:0000256" key="8">
    <source>
        <dbReference type="ARBA" id="ARBA00022989"/>
    </source>
</evidence>
<keyword evidence="10 11" id="KW-0472">Membrane</keyword>
<evidence type="ECO:0000256" key="7">
    <source>
        <dbReference type="ARBA" id="ARBA00022777"/>
    </source>
</evidence>
<dbReference type="InterPro" id="IPR003594">
    <property type="entry name" value="HATPase_dom"/>
</dbReference>
<evidence type="ECO:0000256" key="6">
    <source>
        <dbReference type="ARBA" id="ARBA00022692"/>
    </source>
</evidence>
<dbReference type="RefSeq" id="WP_271091873.1">
    <property type="nucleotide sequence ID" value="NZ_JAPJZH010000018.1"/>
</dbReference>
<feature type="transmembrane region" description="Helical" evidence="11">
    <location>
        <begin position="174"/>
        <end position="192"/>
    </location>
</feature>
<evidence type="ECO:0000313" key="14">
    <source>
        <dbReference type="EMBL" id="MDA4848028.1"/>
    </source>
</evidence>
<dbReference type="SUPFAM" id="SSF55874">
    <property type="entry name" value="ATPase domain of HSP90 chaperone/DNA topoisomerase II/histidine kinase"/>
    <property type="match status" value="1"/>
</dbReference>
<sequence length="464" mass="50963">MTERSSRSSYSIRTRLLLWLLVPLVAIGLLALLDSYRSARETADEIADRVLAGSALAIAERIFVNDDGLLEVDIPYVALEMLTSSEEDRVFYRIEGGGSEFITGYKQLAVPDTIDRVERNLRFADGRFRGAPIRMAVLNDAAASDTVSLAYRVIIAETTNARNKIARDILLRSALRQGLLIITAALVVWFAVTRALRPLYRLQEAVGRRSPDDLRPIEHRVPGEVSGLVATINDLVRRFGSSISALRNFTSNASHQLRTPLTVMRTQLELASRARTDADREAALKETDNAIGEAERVLSQLLLLARIDSTAGDDLARHKCDIAAIAREICEDLISGNLPADIDLGYEGPERLEIAGDEVLTREMIRNVIDNAIVHGGRPVEITVRVRPEERRATIEVEDTGAGIDPQQMQTLLSRFQRGSEASEGSGLGLAIAKEIAELFGGTLTLDTPANGCGLLVRMQLRMT</sequence>
<comment type="subcellular location">
    <subcellularLocation>
        <location evidence="2">Membrane</location>
    </subcellularLocation>
</comment>
<keyword evidence="9" id="KW-0902">Two-component regulatory system</keyword>
<organism evidence="14 15">
    <name type="scientific">Hoeflea poritis</name>
    <dbReference type="NCBI Taxonomy" id="2993659"/>
    <lineage>
        <taxon>Bacteria</taxon>
        <taxon>Pseudomonadati</taxon>
        <taxon>Pseudomonadota</taxon>
        <taxon>Alphaproteobacteria</taxon>
        <taxon>Hyphomicrobiales</taxon>
        <taxon>Rhizobiaceae</taxon>
        <taxon>Hoeflea</taxon>
    </lineage>
</organism>
<reference evidence="14" key="1">
    <citation type="submission" date="2022-11" db="EMBL/GenBank/DDBJ databases">
        <title>Hoeflea poritis sp. nov., isolated from scleractinian coral Porites lutea.</title>
        <authorList>
            <person name="Zhang G."/>
            <person name="Wei Q."/>
            <person name="Cai L."/>
        </authorList>
    </citation>
    <scope>NUCLEOTIDE SEQUENCE</scope>
    <source>
        <strain evidence="14">E7-10</strain>
    </source>
</reference>
<dbReference type="Pfam" id="PF08521">
    <property type="entry name" value="2CSK_N"/>
    <property type="match status" value="1"/>
</dbReference>
<dbReference type="PANTHER" id="PTHR45436:SF1">
    <property type="entry name" value="SENSOR PROTEIN QSEC"/>
    <property type="match status" value="1"/>
</dbReference>
<dbReference type="PROSITE" id="PS50109">
    <property type="entry name" value="HIS_KIN"/>
    <property type="match status" value="1"/>
</dbReference>
<comment type="caution">
    <text evidence="14">The sequence shown here is derived from an EMBL/GenBank/DDBJ whole genome shotgun (WGS) entry which is preliminary data.</text>
</comment>
<dbReference type="Pfam" id="PF02518">
    <property type="entry name" value="HATPase_c"/>
    <property type="match status" value="1"/>
</dbReference>
<evidence type="ECO:0000313" key="15">
    <source>
        <dbReference type="Proteomes" id="UP001148313"/>
    </source>
</evidence>
<dbReference type="SMART" id="SM00388">
    <property type="entry name" value="HisKA"/>
    <property type="match status" value="1"/>
</dbReference>
<dbReference type="Proteomes" id="UP001148313">
    <property type="component" value="Unassembled WGS sequence"/>
</dbReference>
<dbReference type="PROSITE" id="PS50885">
    <property type="entry name" value="HAMP"/>
    <property type="match status" value="1"/>
</dbReference>
<feature type="transmembrane region" description="Helical" evidence="11">
    <location>
        <begin position="16"/>
        <end position="33"/>
    </location>
</feature>
<dbReference type="InterPro" id="IPR005467">
    <property type="entry name" value="His_kinase_dom"/>
</dbReference>
<dbReference type="InterPro" id="IPR050428">
    <property type="entry name" value="TCS_sensor_his_kinase"/>
</dbReference>
<dbReference type="Gene3D" id="3.30.565.10">
    <property type="entry name" value="Histidine kinase-like ATPase, C-terminal domain"/>
    <property type="match status" value="1"/>
</dbReference>
<evidence type="ECO:0000256" key="9">
    <source>
        <dbReference type="ARBA" id="ARBA00023012"/>
    </source>
</evidence>
<name>A0ABT4VTJ1_9HYPH</name>
<evidence type="ECO:0000256" key="11">
    <source>
        <dbReference type="SAM" id="Phobius"/>
    </source>
</evidence>
<gene>
    <name evidence="14" type="ORF">OOZ53_21905</name>
</gene>
<dbReference type="Gene3D" id="1.10.287.130">
    <property type="match status" value="1"/>
</dbReference>
<evidence type="ECO:0000256" key="10">
    <source>
        <dbReference type="ARBA" id="ARBA00023136"/>
    </source>
</evidence>
<keyword evidence="7 14" id="KW-0418">Kinase</keyword>
<keyword evidence="4" id="KW-0597">Phosphoprotein</keyword>
<feature type="domain" description="HAMP" evidence="13">
    <location>
        <begin position="193"/>
        <end position="244"/>
    </location>
</feature>
<proteinExistence type="predicted"/>
<dbReference type="InterPro" id="IPR013727">
    <property type="entry name" value="2CSK_N"/>
</dbReference>
<keyword evidence="5" id="KW-0808">Transferase</keyword>
<keyword evidence="8 11" id="KW-1133">Transmembrane helix</keyword>
<dbReference type="InterPro" id="IPR003660">
    <property type="entry name" value="HAMP_dom"/>
</dbReference>
<evidence type="ECO:0000259" key="12">
    <source>
        <dbReference type="PROSITE" id="PS50109"/>
    </source>
</evidence>
<feature type="domain" description="Histidine kinase" evidence="12">
    <location>
        <begin position="252"/>
        <end position="464"/>
    </location>
</feature>
<evidence type="ECO:0000256" key="1">
    <source>
        <dbReference type="ARBA" id="ARBA00000085"/>
    </source>
</evidence>
<protein>
    <recommendedName>
        <fullName evidence="3">histidine kinase</fullName>
        <ecNumber evidence="3">2.7.13.3</ecNumber>
    </recommendedName>
</protein>
<dbReference type="PRINTS" id="PR00344">
    <property type="entry name" value="BCTRLSENSOR"/>
</dbReference>
<dbReference type="GO" id="GO:0016301">
    <property type="term" value="F:kinase activity"/>
    <property type="evidence" value="ECO:0007669"/>
    <property type="project" value="UniProtKB-KW"/>
</dbReference>
<dbReference type="EMBL" id="JAPJZH010000018">
    <property type="protein sequence ID" value="MDA4848028.1"/>
    <property type="molecule type" value="Genomic_DNA"/>
</dbReference>
<dbReference type="SMART" id="SM00387">
    <property type="entry name" value="HATPase_c"/>
    <property type="match status" value="1"/>
</dbReference>
<dbReference type="InterPro" id="IPR004358">
    <property type="entry name" value="Sig_transdc_His_kin-like_C"/>
</dbReference>
<dbReference type="Pfam" id="PF00512">
    <property type="entry name" value="HisKA"/>
    <property type="match status" value="1"/>
</dbReference>
<keyword evidence="15" id="KW-1185">Reference proteome</keyword>